<evidence type="ECO:0000313" key="10">
    <source>
        <dbReference type="EMBL" id="MBN8661369.1"/>
    </source>
</evidence>
<keyword evidence="5" id="KW-0720">Serine protease</keyword>
<feature type="transmembrane region" description="Helical" evidence="8">
    <location>
        <begin position="88"/>
        <end position="107"/>
    </location>
</feature>
<dbReference type="Gene3D" id="1.20.1540.10">
    <property type="entry name" value="Rhomboid-like"/>
    <property type="match status" value="1"/>
</dbReference>
<sequence>MTQMLVGLNLLVFAAFVVSHGTASLIRPDSMEMVKWGSSYGPRVLTGEPWRLFTSNFLHFGLLHLLCNMIVLGLVCPQVERFYGFWRTALIFSLSGLASGCFSLLLVPISSGAGSSGAIFGLVGSALSFSILQKWEVVRPSLTKWGLIGLGLAVTSFVAGIVSGAADRGALACHVGGLFSGFLLGFFCLRTTSAYSRLERIVSWAWLTALFLMLFFVVGWAPLDLRGNYKLALALRRFEDGCAADALSLSEQFLKLNPNNQLGLIYRGRFFIDLHEEEKACLDFDEALRLGADFVDVLPYRINAEFELGRYRQVIADADRIMQTSAKESTKANALYHKGLAHLALNLYDLAVQDAKALARLGEKSDSDFLRALSLRRLGQLTAALSMAEARLQAYPDDKGAQSQYYSLMAECGRREEALKLIALRARSETIPNSLVSLAMHCLALGDYAEAKRLSDKVLSENKNWQLSQVDYALIIKALALRCQHDQVGLKALKEMADKQLQDPSLKLTRKDWPCPIFLYLVADDAAKQDQLLLIARQKARNMSRLTEFNFYLAVKYVADASLPVNTADRDKLLAEADQLLNDVIENGNITYMEYDCARVLQKSLKTN</sequence>
<keyword evidence="7 8" id="KW-0472">Membrane</keyword>
<comment type="caution">
    <text evidence="10">The sequence shown here is derived from an EMBL/GenBank/DDBJ whole genome shotgun (WGS) entry which is preliminary data.</text>
</comment>
<dbReference type="GO" id="GO:0016020">
    <property type="term" value="C:membrane"/>
    <property type="evidence" value="ECO:0007669"/>
    <property type="project" value="UniProtKB-SubCell"/>
</dbReference>
<feature type="transmembrane region" description="Helical" evidence="8">
    <location>
        <begin position="169"/>
        <end position="189"/>
    </location>
</feature>
<dbReference type="AlphaFoldDB" id="A0A8J7P8T7"/>
<dbReference type="PANTHER" id="PTHR22936:SF69">
    <property type="entry name" value="RHOMBOID-LIKE PROTEIN"/>
    <property type="match status" value="1"/>
</dbReference>
<evidence type="ECO:0000256" key="7">
    <source>
        <dbReference type="ARBA" id="ARBA00023136"/>
    </source>
</evidence>
<feature type="domain" description="Peptidase S54 rhomboid" evidence="9">
    <location>
        <begin position="47"/>
        <end position="190"/>
    </location>
</feature>
<evidence type="ECO:0000259" key="9">
    <source>
        <dbReference type="Pfam" id="PF01694"/>
    </source>
</evidence>
<dbReference type="EMBL" id="JAFLCK010000019">
    <property type="protein sequence ID" value="MBN8661369.1"/>
    <property type="molecule type" value="Genomic_DNA"/>
</dbReference>
<dbReference type="Proteomes" id="UP000664277">
    <property type="component" value="Unassembled WGS sequence"/>
</dbReference>
<evidence type="ECO:0000256" key="8">
    <source>
        <dbReference type="SAM" id="Phobius"/>
    </source>
</evidence>
<dbReference type="SUPFAM" id="SSF48452">
    <property type="entry name" value="TPR-like"/>
    <property type="match status" value="1"/>
</dbReference>
<proteinExistence type="predicted"/>
<keyword evidence="2 10" id="KW-0645">Protease</keyword>
<dbReference type="PANTHER" id="PTHR22936">
    <property type="entry name" value="RHOMBOID-RELATED"/>
    <property type="match status" value="1"/>
</dbReference>
<dbReference type="SUPFAM" id="SSF144091">
    <property type="entry name" value="Rhomboid-like"/>
    <property type="match status" value="1"/>
</dbReference>
<evidence type="ECO:0000256" key="3">
    <source>
        <dbReference type="ARBA" id="ARBA00022692"/>
    </source>
</evidence>
<name>A0A8J7P8T7_9BACT</name>
<dbReference type="InterPro" id="IPR022764">
    <property type="entry name" value="Peptidase_S54_rhomboid_dom"/>
</dbReference>
<reference evidence="10" key="1">
    <citation type="submission" date="2021-02" db="EMBL/GenBank/DDBJ databases">
        <title>Genome-Resolved Metagenomics of a Microbial Community Performing Photosynthetic Biological Nutrient Removal.</title>
        <authorList>
            <person name="Mcdaniel E.A."/>
        </authorList>
    </citation>
    <scope>NUCLEOTIDE SEQUENCE</scope>
    <source>
        <strain evidence="10">UWPOB_OBS1</strain>
    </source>
</reference>
<evidence type="ECO:0000313" key="11">
    <source>
        <dbReference type="Proteomes" id="UP000664277"/>
    </source>
</evidence>
<protein>
    <submittedName>
        <fullName evidence="10">Rhomboid family intramembrane serine protease</fullName>
    </submittedName>
</protein>
<evidence type="ECO:0000256" key="4">
    <source>
        <dbReference type="ARBA" id="ARBA00022801"/>
    </source>
</evidence>
<dbReference type="Pfam" id="PF01694">
    <property type="entry name" value="Rhomboid"/>
    <property type="match status" value="1"/>
</dbReference>
<feature type="transmembrane region" description="Helical" evidence="8">
    <location>
        <begin position="201"/>
        <end position="223"/>
    </location>
</feature>
<dbReference type="InterPro" id="IPR035952">
    <property type="entry name" value="Rhomboid-like_sf"/>
</dbReference>
<keyword evidence="4" id="KW-0378">Hydrolase</keyword>
<evidence type="ECO:0000256" key="5">
    <source>
        <dbReference type="ARBA" id="ARBA00022825"/>
    </source>
</evidence>
<dbReference type="InterPro" id="IPR002610">
    <property type="entry name" value="Peptidase_S54_rhomboid-like"/>
</dbReference>
<feature type="transmembrane region" description="Helical" evidence="8">
    <location>
        <begin position="57"/>
        <end position="76"/>
    </location>
</feature>
<keyword evidence="6 8" id="KW-1133">Transmembrane helix</keyword>
<dbReference type="GO" id="GO:0004252">
    <property type="term" value="F:serine-type endopeptidase activity"/>
    <property type="evidence" value="ECO:0007669"/>
    <property type="project" value="InterPro"/>
</dbReference>
<dbReference type="GO" id="GO:0006508">
    <property type="term" value="P:proteolysis"/>
    <property type="evidence" value="ECO:0007669"/>
    <property type="project" value="UniProtKB-KW"/>
</dbReference>
<keyword evidence="3 8" id="KW-0812">Transmembrane</keyword>
<comment type="subcellular location">
    <subcellularLocation>
        <location evidence="1">Membrane</location>
        <topology evidence="1">Multi-pass membrane protein</topology>
    </subcellularLocation>
</comment>
<evidence type="ECO:0000256" key="1">
    <source>
        <dbReference type="ARBA" id="ARBA00004141"/>
    </source>
</evidence>
<gene>
    <name evidence="10" type="ORF">J0M35_13470</name>
</gene>
<evidence type="ECO:0000256" key="2">
    <source>
        <dbReference type="ARBA" id="ARBA00022670"/>
    </source>
</evidence>
<evidence type="ECO:0000256" key="6">
    <source>
        <dbReference type="ARBA" id="ARBA00022989"/>
    </source>
</evidence>
<dbReference type="Gene3D" id="1.25.40.10">
    <property type="entry name" value="Tetratricopeptide repeat domain"/>
    <property type="match status" value="2"/>
</dbReference>
<feature type="transmembrane region" description="Helical" evidence="8">
    <location>
        <begin position="113"/>
        <end position="133"/>
    </location>
</feature>
<accession>A0A8J7P8T7</accession>
<feature type="transmembrane region" description="Helical" evidence="8">
    <location>
        <begin position="145"/>
        <end position="163"/>
    </location>
</feature>
<dbReference type="InterPro" id="IPR011990">
    <property type="entry name" value="TPR-like_helical_dom_sf"/>
</dbReference>
<organism evidence="10 11">
    <name type="scientific">Candidatus Obscuribacter phosphatis</name>
    <dbReference type="NCBI Taxonomy" id="1906157"/>
    <lineage>
        <taxon>Bacteria</taxon>
        <taxon>Bacillati</taxon>
        <taxon>Candidatus Melainabacteria</taxon>
        <taxon>Candidatus Obscuribacterales</taxon>
        <taxon>Candidatus Obscuribacteraceae</taxon>
        <taxon>Candidatus Obscuribacter</taxon>
    </lineage>
</organism>